<keyword evidence="1" id="KW-1133">Transmembrane helix</keyword>
<geneLocation type="plasmid" evidence="2 3">
    <name>pFA4</name>
</geneLocation>
<dbReference type="Proteomes" id="UP001348817">
    <property type="component" value="Plasmid pFA4"/>
</dbReference>
<organism evidence="2 3">
    <name type="scientific">Fulvitalea axinellae</name>
    <dbReference type="NCBI Taxonomy" id="1182444"/>
    <lineage>
        <taxon>Bacteria</taxon>
        <taxon>Pseudomonadati</taxon>
        <taxon>Bacteroidota</taxon>
        <taxon>Cytophagia</taxon>
        <taxon>Cytophagales</taxon>
        <taxon>Persicobacteraceae</taxon>
        <taxon>Fulvitalea</taxon>
    </lineage>
</organism>
<reference evidence="2 3" key="1">
    <citation type="submission" date="2021-12" db="EMBL/GenBank/DDBJ databases">
        <title>Genome sequencing of bacteria with rrn-lacking chromosome and rrn-plasmid.</title>
        <authorList>
            <person name="Anda M."/>
            <person name="Iwasaki W."/>
        </authorList>
    </citation>
    <scope>NUCLEOTIDE SEQUENCE [LARGE SCALE GENOMIC DNA]</scope>
    <source>
        <strain evidence="2 3">DSM 100852</strain>
        <plasmid evidence="2 3">pFA4</plasmid>
    </source>
</reference>
<evidence type="ECO:0000313" key="3">
    <source>
        <dbReference type="Proteomes" id="UP001348817"/>
    </source>
</evidence>
<dbReference type="AlphaFoldDB" id="A0AAU9CWW4"/>
<gene>
    <name evidence="2" type="ORF">FUAX_48040</name>
</gene>
<proteinExistence type="predicted"/>
<feature type="transmembrane region" description="Helical" evidence="1">
    <location>
        <begin position="64"/>
        <end position="84"/>
    </location>
</feature>
<dbReference type="KEGG" id="fax:FUAX_48040"/>
<evidence type="ECO:0000313" key="2">
    <source>
        <dbReference type="EMBL" id="BDD12372.1"/>
    </source>
</evidence>
<name>A0AAU9CWW4_9BACT</name>
<keyword evidence="1" id="KW-0812">Transmembrane</keyword>
<dbReference type="RefSeq" id="WP_338395723.1">
    <property type="nucleotide sequence ID" value="NZ_AP025318.1"/>
</dbReference>
<accession>A0AAU9CWW4</accession>
<keyword evidence="2" id="KW-0614">Plasmid</keyword>
<feature type="transmembrane region" description="Helical" evidence="1">
    <location>
        <begin position="90"/>
        <end position="114"/>
    </location>
</feature>
<evidence type="ECO:0000256" key="1">
    <source>
        <dbReference type="SAM" id="Phobius"/>
    </source>
</evidence>
<feature type="transmembrane region" description="Helical" evidence="1">
    <location>
        <begin position="20"/>
        <end position="44"/>
    </location>
</feature>
<sequence length="151" mass="17730">MNIIDSNLELTNIDRRRSLLPWWTVMFCWIFLVLGPTILVLYLLRLLGVDFGIQAFDNYNPNAFTDIFFIWIFMFKSVVALSLWTEKSWAVTIAFVEAWISLVAYLALMLYPIIETGQYSLTVRWELLLLLPHMQNMYKIKNSWPQALAGE</sequence>
<dbReference type="EMBL" id="AP025318">
    <property type="protein sequence ID" value="BDD12372.1"/>
    <property type="molecule type" value="Genomic_DNA"/>
</dbReference>
<keyword evidence="1" id="KW-0472">Membrane</keyword>
<protein>
    <submittedName>
        <fullName evidence="2">Uncharacterized protein</fullName>
    </submittedName>
</protein>
<keyword evidence="3" id="KW-1185">Reference proteome</keyword>